<keyword evidence="4" id="KW-0378">Hydrolase</keyword>
<dbReference type="KEGG" id="bhu:bhn_I0422"/>
<evidence type="ECO:0000256" key="7">
    <source>
        <dbReference type="SAM" id="Phobius"/>
    </source>
</evidence>
<keyword evidence="6 7" id="KW-0472">Membrane</keyword>
<evidence type="ECO:0000313" key="10">
    <source>
        <dbReference type="Proteomes" id="UP000179284"/>
    </source>
</evidence>
<dbReference type="PANTHER" id="PTHR43731">
    <property type="entry name" value="RHOMBOID PROTEASE"/>
    <property type="match status" value="1"/>
</dbReference>
<feature type="transmembrane region" description="Helical" evidence="7">
    <location>
        <begin position="108"/>
        <end position="126"/>
    </location>
</feature>
<evidence type="ECO:0000259" key="8">
    <source>
        <dbReference type="Pfam" id="PF01694"/>
    </source>
</evidence>
<dbReference type="Gene3D" id="1.20.1540.10">
    <property type="entry name" value="Rhomboid-like"/>
    <property type="match status" value="1"/>
</dbReference>
<comment type="similarity">
    <text evidence="2">Belongs to the peptidase S54 family.</text>
</comment>
<organism evidence="9 10">
    <name type="scientific">Butyrivibrio hungatei</name>
    <dbReference type="NCBI Taxonomy" id="185008"/>
    <lineage>
        <taxon>Bacteria</taxon>
        <taxon>Bacillati</taxon>
        <taxon>Bacillota</taxon>
        <taxon>Clostridia</taxon>
        <taxon>Lachnospirales</taxon>
        <taxon>Lachnospiraceae</taxon>
        <taxon>Butyrivibrio</taxon>
    </lineage>
</organism>
<dbReference type="InterPro" id="IPR022764">
    <property type="entry name" value="Peptidase_S54_rhomboid_dom"/>
</dbReference>
<dbReference type="Pfam" id="PF01694">
    <property type="entry name" value="Rhomboid"/>
    <property type="match status" value="1"/>
</dbReference>
<dbReference type="InterPro" id="IPR050925">
    <property type="entry name" value="Rhomboid_protease_S54"/>
</dbReference>
<keyword evidence="10" id="KW-1185">Reference proteome</keyword>
<dbReference type="GO" id="GO:0016020">
    <property type="term" value="C:membrane"/>
    <property type="evidence" value="ECO:0007669"/>
    <property type="project" value="UniProtKB-SubCell"/>
</dbReference>
<feature type="transmembrane region" description="Helical" evidence="7">
    <location>
        <begin position="82"/>
        <end position="101"/>
    </location>
</feature>
<keyword evidence="5 7" id="KW-1133">Transmembrane helix</keyword>
<evidence type="ECO:0000256" key="1">
    <source>
        <dbReference type="ARBA" id="ARBA00004141"/>
    </source>
</evidence>
<evidence type="ECO:0000256" key="4">
    <source>
        <dbReference type="ARBA" id="ARBA00022801"/>
    </source>
</evidence>
<dbReference type="Proteomes" id="UP000179284">
    <property type="component" value="Chromosome I"/>
</dbReference>
<dbReference type="InterPro" id="IPR035952">
    <property type="entry name" value="Rhomboid-like_sf"/>
</dbReference>
<comment type="subcellular location">
    <subcellularLocation>
        <location evidence="1">Membrane</location>
        <topology evidence="1">Multi-pass membrane protein</topology>
    </subcellularLocation>
</comment>
<protein>
    <submittedName>
        <fullName evidence="9">Rhomboid family peptidase S54 family</fullName>
    </submittedName>
</protein>
<feature type="domain" description="Peptidase S54 rhomboid" evidence="8">
    <location>
        <begin position="42"/>
        <end position="177"/>
    </location>
</feature>
<dbReference type="AlphaFoldDB" id="A0A1D9NYK4"/>
<dbReference type="RefSeq" id="WP_071175229.1">
    <property type="nucleotide sequence ID" value="NZ_CP017831.1"/>
</dbReference>
<dbReference type="PANTHER" id="PTHR43731:SF14">
    <property type="entry name" value="PRESENILIN-ASSOCIATED RHOMBOID-LIKE PROTEIN, MITOCHONDRIAL"/>
    <property type="match status" value="1"/>
</dbReference>
<feature type="transmembrane region" description="Helical" evidence="7">
    <location>
        <begin position="163"/>
        <end position="183"/>
    </location>
</feature>
<name>A0A1D9NYK4_9FIRM</name>
<reference evidence="10" key="1">
    <citation type="submission" date="2016-10" db="EMBL/GenBank/DDBJ databases">
        <title>The complete genome sequence of the rumen bacterium Butyrivibrio hungatei MB2003.</title>
        <authorList>
            <person name="Palevich N."/>
            <person name="Kelly W.J."/>
            <person name="Leahy S.C."/>
            <person name="Altermann E."/>
            <person name="Rakonjac J."/>
            <person name="Attwood G.T."/>
        </authorList>
    </citation>
    <scope>NUCLEOTIDE SEQUENCE [LARGE SCALE GENOMIC DNA]</scope>
    <source>
        <strain evidence="10">MB2003</strain>
    </source>
</reference>
<dbReference type="SUPFAM" id="SSF144091">
    <property type="entry name" value="Rhomboid-like"/>
    <property type="match status" value="1"/>
</dbReference>
<gene>
    <name evidence="9" type="ORF">bhn_I0422</name>
</gene>
<dbReference type="OrthoDB" id="9813074at2"/>
<evidence type="ECO:0000256" key="5">
    <source>
        <dbReference type="ARBA" id="ARBA00022989"/>
    </source>
</evidence>
<evidence type="ECO:0000256" key="6">
    <source>
        <dbReference type="ARBA" id="ARBA00023136"/>
    </source>
</evidence>
<accession>A0A1D9NYK4</accession>
<keyword evidence="3 7" id="KW-0812">Transmembrane</keyword>
<dbReference type="GO" id="GO:0004252">
    <property type="term" value="F:serine-type endopeptidase activity"/>
    <property type="evidence" value="ECO:0007669"/>
    <property type="project" value="InterPro"/>
</dbReference>
<sequence>MMNSPVTTIIILINIAIFGLVNTKKLDVGSLGSSYMMTIQNHQYHRVITSAFTQREVMHLFCNMYSLYNIGTTLERALGKELYILFYALIMVVGGLLSARIKKKKSPFTLSIGASGVLCGLFGIYMVIAFSIWGFAGIRSMIPTIVILVAMTLSPKIDSVGHFTGLLTGLICGIVVVNMYSFVAY</sequence>
<evidence type="ECO:0000256" key="2">
    <source>
        <dbReference type="ARBA" id="ARBA00009045"/>
    </source>
</evidence>
<dbReference type="EMBL" id="CP017831">
    <property type="protein sequence ID" value="AOZ95456.1"/>
    <property type="molecule type" value="Genomic_DNA"/>
</dbReference>
<evidence type="ECO:0000313" key="9">
    <source>
        <dbReference type="EMBL" id="AOZ95456.1"/>
    </source>
</evidence>
<evidence type="ECO:0000256" key="3">
    <source>
        <dbReference type="ARBA" id="ARBA00022692"/>
    </source>
</evidence>
<feature type="transmembrane region" description="Helical" evidence="7">
    <location>
        <begin position="132"/>
        <end position="151"/>
    </location>
</feature>
<proteinExistence type="inferred from homology"/>